<proteinExistence type="inferred from homology"/>
<comment type="subcellular location">
    <subcellularLocation>
        <location evidence="1">Cell membrane</location>
        <topology evidence="1">Multi-pass membrane protein</topology>
    </subcellularLocation>
</comment>
<evidence type="ECO:0000313" key="10">
    <source>
        <dbReference type="Proteomes" id="UP000265882"/>
    </source>
</evidence>
<evidence type="ECO:0000256" key="5">
    <source>
        <dbReference type="ARBA" id="ARBA00022989"/>
    </source>
</evidence>
<protein>
    <submittedName>
        <fullName evidence="9">Hemolysin III family protein</fullName>
    </submittedName>
</protein>
<evidence type="ECO:0000256" key="3">
    <source>
        <dbReference type="ARBA" id="ARBA00022475"/>
    </source>
</evidence>
<dbReference type="AlphaFoldDB" id="A0A3A4N1W0"/>
<feature type="transmembrane region" description="Helical" evidence="8">
    <location>
        <begin position="198"/>
        <end position="215"/>
    </location>
</feature>
<dbReference type="Proteomes" id="UP000265882">
    <property type="component" value="Unassembled WGS sequence"/>
</dbReference>
<feature type="binding site" evidence="7">
    <location>
        <position position="193"/>
    </location>
    <ligand>
        <name>Zn(2+)</name>
        <dbReference type="ChEBI" id="CHEBI:29105"/>
    </ligand>
</feature>
<feature type="transmembrane region" description="Helical" evidence="8">
    <location>
        <begin position="21"/>
        <end position="44"/>
    </location>
</feature>
<reference evidence="9 10" key="1">
    <citation type="journal article" date="2017" name="ISME J.">
        <title>Energy and carbon metabolisms in a deep terrestrial subsurface fluid microbial community.</title>
        <authorList>
            <person name="Momper L."/>
            <person name="Jungbluth S.P."/>
            <person name="Lee M.D."/>
            <person name="Amend J.P."/>
        </authorList>
    </citation>
    <scope>NUCLEOTIDE SEQUENCE [LARGE SCALE GENOMIC DNA]</scope>
    <source>
        <strain evidence="9">SURF_5</strain>
    </source>
</reference>
<name>A0A3A4N1W0_ABYX5</name>
<comment type="similarity">
    <text evidence="2">Belongs to the UPF0073 (Hly-III) family.</text>
</comment>
<dbReference type="GO" id="GO:0005886">
    <property type="term" value="C:plasma membrane"/>
    <property type="evidence" value="ECO:0007669"/>
    <property type="project" value="UniProtKB-SubCell"/>
</dbReference>
<evidence type="ECO:0000256" key="1">
    <source>
        <dbReference type="ARBA" id="ARBA00004651"/>
    </source>
</evidence>
<dbReference type="GO" id="GO:0140911">
    <property type="term" value="F:pore-forming activity"/>
    <property type="evidence" value="ECO:0007669"/>
    <property type="project" value="InterPro"/>
</dbReference>
<keyword evidence="3" id="KW-1003">Cell membrane</keyword>
<gene>
    <name evidence="9" type="ORF">C4520_18890</name>
</gene>
<feature type="transmembrane region" description="Helical" evidence="8">
    <location>
        <begin position="50"/>
        <end position="73"/>
    </location>
</feature>
<keyword evidence="7" id="KW-0862">Zinc</keyword>
<sequence>MAKNLNNLQQYSAGEEIFNSVTHGIGALLSVAGLAVLVVFAALHGDRWHVISFSIFGGSLICLYGASTLYHGFSRPSIKTFFKKLDHSAIFLLIAGTYTPFMLVTLRGAWGWSLFGIIWTMAVAGICIKSVSGFKFRKLSALVYLFMGWLGVVAIKEIISAAPPPTVALLVVGGLSYTAGVLFYLYRKLPFNHGIWHMFVLCGSVSHYFAVLFILR</sequence>
<dbReference type="NCBIfam" id="TIGR01065">
    <property type="entry name" value="hlyIII"/>
    <property type="match status" value="1"/>
</dbReference>
<evidence type="ECO:0000256" key="2">
    <source>
        <dbReference type="ARBA" id="ARBA00008488"/>
    </source>
</evidence>
<keyword evidence="6 8" id="KW-0472">Membrane</keyword>
<dbReference type="EMBL" id="QZKU01000128">
    <property type="protein sequence ID" value="RJP16083.1"/>
    <property type="molecule type" value="Genomic_DNA"/>
</dbReference>
<feature type="transmembrane region" description="Helical" evidence="8">
    <location>
        <begin position="109"/>
        <end position="127"/>
    </location>
</feature>
<dbReference type="InterPro" id="IPR005744">
    <property type="entry name" value="Hy-lIII"/>
</dbReference>
<feature type="transmembrane region" description="Helical" evidence="8">
    <location>
        <begin position="165"/>
        <end position="186"/>
    </location>
</feature>
<keyword evidence="7" id="KW-0479">Metal-binding</keyword>
<evidence type="ECO:0000256" key="6">
    <source>
        <dbReference type="ARBA" id="ARBA00023136"/>
    </source>
</evidence>
<feature type="binding site" evidence="7">
    <location>
        <position position="71"/>
    </location>
    <ligand>
        <name>Zn(2+)</name>
        <dbReference type="ChEBI" id="CHEBI:29105"/>
    </ligand>
</feature>
<keyword evidence="4 8" id="KW-0812">Transmembrane</keyword>
<organism evidence="9 10">
    <name type="scientific">Abyssobacteria bacterium (strain SURF_5)</name>
    <dbReference type="NCBI Taxonomy" id="2093360"/>
    <lineage>
        <taxon>Bacteria</taxon>
        <taxon>Pseudomonadati</taxon>
        <taxon>Candidatus Hydrogenedentota</taxon>
        <taxon>Candidatus Abyssobacteria</taxon>
    </lineage>
</organism>
<feature type="binding site" evidence="7">
    <location>
        <position position="197"/>
    </location>
    <ligand>
        <name>Zn(2+)</name>
        <dbReference type="ChEBI" id="CHEBI:29105"/>
    </ligand>
</feature>
<keyword evidence="5 8" id="KW-1133">Transmembrane helix</keyword>
<dbReference type="InterPro" id="IPR004254">
    <property type="entry name" value="AdipoR/HlyIII-related"/>
</dbReference>
<evidence type="ECO:0000256" key="7">
    <source>
        <dbReference type="PIRSR" id="PIRSR604254-1"/>
    </source>
</evidence>
<dbReference type="Pfam" id="PF03006">
    <property type="entry name" value="HlyIII"/>
    <property type="match status" value="1"/>
</dbReference>
<dbReference type="PANTHER" id="PTHR20855:SF3">
    <property type="entry name" value="LD03007P"/>
    <property type="match status" value="1"/>
</dbReference>
<accession>A0A3A4N1W0</accession>
<evidence type="ECO:0000256" key="8">
    <source>
        <dbReference type="SAM" id="Phobius"/>
    </source>
</evidence>
<comment type="caution">
    <text evidence="9">The sequence shown here is derived from an EMBL/GenBank/DDBJ whole genome shotgun (WGS) entry which is preliminary data.</text>
</comment>
<dbReference type="PANTHER" id="PTHR20855">
    <property type="entry name" value="ADIPOR/PROGESTIN RECEPTOR-RELATED"/>
    <property type="match status" value="1"/>
</dbReference>
<feature type="transmembrane region" description="Helical" evidence="8">
    <location>
        <begin position="139"/>
        <end position="159"/>
    </location>
</feature>
<evidence type="ECO:0000313" key="9">
    <source>
        <dbReference type="EMBL" id="RJP16083.1"/>
    </source>
</evidence>
<dbReference type="GO" id="GO:0046872">
    <property type="term" value="F:metal ion binding"/>
    <property type="evidence" value="ECO:0007669"/>
    <property type="project" value="UniProtKB-KW"/>
</dbReference>
<feature type="transmembrane region" description="Helical" evidence="8">
    <location>
        <begin position="85"/>
        <end position="103"/>
    </location>
</feature>
<evidence type="ECO:0000256" key="4">
    <source>
        <dbReference type="ARBA" id="ARBA00022692"/>
    </source>
</evidence>